<keyword evidence="5" id="KW-0677">Repeat</keyword>
<dbReference type="Gene3D" id="2.40.10.500">
    <property type="match status" value="2"/>
</dbReference>
<keyword evidence="3 8" id="KW-0808">Transferase</keyword>
<dbReference type="Pfam" id="PF01129">
    <property type="entry name" value="ART"/>
    <property type="match status" value="1"/>
</dbReference>
<comment type="similarity">
    <text evidence="1 8">Belongs to the Arg-specific ADP-ribosyltransferase family.</text>
</comment>
<organism evidence="10 11">
    <name type="scientific">Rotaria socialis</name>
    <dbReference type="NCBI Taxonomy" id="392032"/>
    <lineage>
        <taxon>Eukaryota</taxon>
        <taxon>Metazoa</taxon>
        <taxon>Spiralia</taxon>
        <taxon>Gnathifera</taxon>
        <taxon>Rotifera</taxon>
        <taxon>Eurotatoria</taxon>
        <taxon>Bdelloidea</taxon>
        <taxon>Philodinida</taxon>
        <taxon>Philodinidae</taxon>
        <taxon>Rotaria</taxon>
    </lineage>
</organism>
<proteinExistence type="inferred from homology"/>
<dbReference type="Pfam" id="PF01436">
    <property type="entry name" value="NHL"/>
    <property type="match status" value="1"/>
</dbReference>
<dbReference type="PROSITE" id="PS51125">
    <property type="entry name" value="NHL"/>
    <property type="match status" value="1"/>
</dbReference>
<evidence type="ECO:0000256" key="1">
    <source>
        <dbReference type="ARBA" id="ARBA00009558"/>
    </source>
</evidence>
<evidence type="ECO:0000313" key="11">
    <source>
        <dbReference type="Proteomes" id="UP000663865"/>
    </source>
</evidence>
<feature type="region of interest" description="Disordered" evidence="9">
    <location>
        <begin position="229"/>
        <end position="249"/>
    </location>
</feature>
<dbReference type="PROSITE" id="PS51996">
    <property type="entry name" value="TR_MART"/>
    <property type="match status" value="1"/>
</dbReference>
<comment type="catalytic activity">
    <reaction evidence="6 8">
        <text>L-arginyl-[protein] + NAD(+) = N(omega)-(ADP-D-ribosyl)-L-arginyl-[protein] + nicotinamide + H(+)</text>
        <dbReference type="Rhea" id="RHEA:19149"/>
        <dbReference type="Rhea" id="RHEA-COMP:10532"/>
        <dbReference type="Rhea" id="RHEA-COMP:15087"/>
        <dbReference type="ChEBI" id="CHEBI:15378"/>
        <dbReference type="ChEBI" id="CHEBI:17154"/>
        <dbReference type="ChEBI" id="CHEBI:29965"/>
        <dbReference type="ChEBI" id="CHEBI:57540"/>
        <dbReference type="ChEBI" id="CHEBI:142554"/>
        <dbReference type="EC" id="2.4.2.31"/>
    </reaction>
</comment>
<dbReference type="InterPro" id="IPR011042">
    <property type="entry name" value="6-blade_b-propeller_TolB-like"/>
</dbReference>
<evidence type="ECO:0000313" key="10">
    <source>
        <dbReference type="EMBL" id="CAF3585462.1"/>
    </source>
</evidence>
<dbReference type="PANTHER" id="PTHR24104:SF25">
    <property type="entry name" value="PROTEIN LIN-41"/>
    <property type="match status" value="1"/>
</dbReference>
<dbReference type="InterPro" id="IPR050952">
    <property type="entry name" value="TRIM-NHL_E3_ligases"/>
</dbReference>
<gene>
    <name evidence="10" type="ORF">KIK155_LOCUS20171</name>
</gene>
<keyword evidence="4" id="KW-0548">Nucleotidyltransferase</keyword>
<feature type="repeat" description="NHL" evidence="7">
    <location>
        <begin position="535"/>
        <end position="566"/>
    </location>
</feature>
<dbReference type="Gene3D" id="2.120.10.30">
    <property type="entry name" value="TolB, C-terminal domain"/>
    <property type="match status" value="1"/>
</dbReference>
<dbReference type="GO" id="GO:0043161">
    <property type="term" value="P:proteasome-mediated ubiquitin-dependent protein catabolic process"/>
    <property type="evidence" value="ECO:0007669"/>
    <property type="project" value="TreeGrafter"/>
</dbReference>
<dbReference type="InterPro" id="IPR000768">
    <property type="entry name" value="ART"/>
</dbReference>
<keyword evidence="8" id="KW-0521">NADP</keyword>
<dbReference type="Gene3D" id="3.90.176.10">
    <property type="entry name" value="Toxin ADP-ribosyltransferase, Chain A, domain 1"/>
    <property type="match status" value="1"/>
</dbReference>
<dbReference type="GO" id="GO:0008270">
    <property type="term" value="F:zinc ion binding"/>
    <property type="evidence" value="ECO:0007669"/>
    <property type="project" value="UniProtKB-KW"/>
</dbReference>
<protein>
    <recommendedName>
        <fullName evidence="8">NAD(P)(+)--arginine ADP-ribosyltransferase</fullName>
        <ecNumber evidence="8">2.4.2.31</ecNumber>
    </recommendedName>
    <alternativeName>
        <fullName evidence="8">Mono(ADP-ribosyl)transferase</fullName>
    </alternativeName>
</protein>
<sequence length="567" mass="63078">MTSSGERFTDIELGNKRLPACYGYFGWKLMSLEETMGELRDLVPEINRFVKMAKRHCIFPNDHNLSKDEAASIYLYTMEMLEKASVYHLLNQALRADNRADVRPWFAYLKLFDSATSKLPNFKGVIWRGVDKDVSQTFKKGQRITWWSVSSCSKSVDVISSFIKAAPQSTLFNIECSTGKSIVAYTCYHSENEVILMPGTVFEVAADPLHHHGGLHLIHLKEIFDDDDNDDDDIDDEPKGTTGTTNSRASAVASVSQKMSNISLVVIPNIPANAKWAENGTTVAGGHGRGNELNQLNSPYGIFVSNDQTLYIADKDNDRIVEWKSDATCGQVVAGGNGEGDRVNQLNKPRDVVFDKETDSLIICDSDNGRMIRWYCQKSKSQEVIIQNAPCIGLRMDDQRFLYVTGFDAVRRYNFGEKDGTVVAGGNGKGNELNQVNWPTYVFVDQDYSVYVSDSKNHRVMKWMKNATDGIVVAGGQGEGNALAQLSRPKGVFVDARDTIYVADDGNHRVMRWCKGAKQGSVIIGGNGPGKRVNQLQNPEGLSFDCNGNLYVSDYGNNRVQRFSIEI</sequence>
<evidence type="ECO:0000256" key="9">
    <source>
        <dbReference type="SAM" id="MobiDB-lite"/>
    </source>
</evidence>
<keyword evidence="8" id="KW-0520">NAD</keyword>
<dbReference type="EMBL" id="CAJNYV010003532">
    <property type="protein sequence ID" value="CAF3585462.1"/>
    <property type="molecule type" value="Genomic_DNA"/>
</dbReference>
<dbReference type="InterPro" id="IPR001258">
    <property type="entry name" value="NHL_repeat"/>
</dbReference>
<dbReference type="CDD" id="cd05819">
    <property type="entry name" value="NHL"/>
    <property type="match status" value="1"/>
</dbReference>
<dbReference type="PANTHER" id="PTHR24104">
    <property type="entry name" value="E3 UBIQUITIN-PROTEIN LIGASE NHLRC1-RELATED"/>
    <property type="match status" value="1"/>
</dbReference>
<dbReference type="GO" id="GO:0016779">
    <property type="term" value="F:nucleotidyltransferase activity"/>
    <property type="evidence" value="ECO:0007669"/>
    <property type="project" value="UniProtKB-KW"/>
</dbReference>
<dbReference type="Proteomes" id="UP000663865">
    <property type="component" value="Unassembled WGS sequence"/>
</dbReference>
<dbReference type="AlphaFoldDB" id="A0A818LYP4"/>
<keyword evidence="2 8" id="KW-0328">Glycosyltransferase</keyword>
<dbReference type="GO" id="GO:0000209">
    <property type="term" value="P:protein polyubiquitination"/>
    <property type="evidence" value="ECO:0007669"/>
    <property type="project" value="TreeGrafter"/>
</dbReference>
<comment type="caution">
    <text evidence="10">The sequence shown here is derived from an EMBL/GenBank/DDBJ whole genome shotgun (WGS) entry which is preliminary data.</text>
</comment>
<evidence type="ECO:0000256" key="3">
    <source>
        <dbReference type="ARBA" id="ARBA00022679"/>
    </source>
</evidence>
<evidence type="ECO:0000256" key="4">
    <source>
        <dbReference type="ARBA" id="ARBA00022695"/>
    </source>
</evidence>
<dbReference type="SUPFAM" id="SSF63825">
    <property type="entry name" value="YWTD domain"/>
    <property type="match status" value="1"/>
</dbReference>
<dbReference type="SUPFAM" id="SSF56399">
    <property type="entry name" value="ADP-ribosylation"/>
    <property type="match status" value="1"/>
</dbReference>
<evidence type="ECO:0000256" key="6">
    <source>
        <dbReference type="ARBA" id="ARBA00047597"/>
    </source>
</evidence>
<accession>A0A818LYP4</accession>
<reference evidence="10" key="1">
    <citation type="submission" date="2021-02" db="EMBL/GenBank/DDBJ databases">
        <authorList>
            <person name="Nowell W R."/>
        </authorList>
    </citation>
    <scope>NUCLEOTIDE SEQUENCE</scope>
</reference>
<dbReference type="GO" id="GO:0061630">
    <property type="term" value="F:ubiquitin protein ligase activity"/>
    <property type="evidence" value="ECO:0007669"/>
    <property type="project" value="TreeGrafter"/>
</dbReference>
<name>A0A818LYP4_9BILA</name>
<evidence type="ECO:0000256" key="5">
    <source>
        <dbReference type="ARBA" id="ARBA00022737"/>
    </source>
</evidence>
<dbReference type="GO" id="GO:0106274">
    <property type="term" value="F:NAD+-protein-arginine ADP-ribosyltransferase activity"/>
    <property type="evidence" value="ECO:0007669"/>
    <property type="project" value="UniProtKB-EC"/>
</dbReference>
<evidence type="ECO:0000256" key="2">
    <source>
        <dbReference type="ARBA" id="ARBA00022676"/>
    </source>
</evidence>
<evidence type="ECO:0000256" key="7">
    <source>
        <dbReference type="PROSITE-ProRule" id="PRU00504"/>
    </source>
</evidence>
<evidence type="ECO:0000256" key="8">
    <source>
        <dbReference type="RuleBase" id="RU361228"/>
    </source>
</evidence>
<dbReference type="EC" id="2.4.2.31" evidence="8"/>